<sequence>MEAQRRHLKNQLRTAKAREAALFNKAKRRLAQQAVLKPPEHPADEFRDLIKADSALNQPIQANQGRTQRFQRLRLLVSYLKAWGKKVAAACLMAGSEADASNESKNTTVNHSLTTSIIDDTNMRLASTVSGANELRKSRVVSVMNHVQTVIFNSSQEGGKVQHKIFKAHTPLVCLPKADTNSIATEFVTRLFSFVGKVSARFRSFGIPEDLMKGIKCQATTCCFDSLKTNLAVLKKIRTAISHQHVAHGHDCIYPFLAVKCNIHALALQRRPLLEGYVGFWSSLVRLGHLFEVHSFRSQFRSALLAVVVESFSYIVVPELESGAAKEWKERRQEILGMDLNLDHDSRHPKKRFEYHKKLAKWDNSDADSHKITHRCDGGCCLGDTHEAKARFALLQVCKIYTILFGFGYPEACGLHNLLPRVLGKLAKQSSSTNDSVSEMHILLQQEGLQIDELADNIGDNELEWQELLGDLLDSKDNMSHAELNRKRKRLTFAAFLDPQIVSKIMVTEALASPSVKEMHLLFSRTHAITTLQRLPQMAED</sequence>
<dbReference type="EMBL" id="CAXAMM010012736">
    <property type="protein sequence ID" value="CAK9029649.1"/>
    <property type="molecule type" value="Genomic_DNA"/>
</dbReference>
<proteinExistence type="predicted"/>
<name>A0ABP0KUM0_9DINO</name>
<evidence type="ECO:0000313" key="2">
    <source>
        <dbReference type="Proteomes" id="UP001642464"/>
    </source>
</evidence>
<evidence type="ECO:0000313" key="1">
    <source>
        <dbReference type="EMBL" id="CAK9029649.1"/>
    </source>
</evidence>
<organism evidence="1 2">
    <name type="scientific">Durusdinium trenchii</name>
    <dbReference type="NCBI Taxonomy" id="1381693"/>
    <lineage>
        <taxon>Eukaryota</taxon>
        <taxon>Sar</taxon>
        <taxon>Alveolata</taxon>
        <taxon>Dinophyceae</taxon>
        <taxon>Suessiales</taxon>
        <taxon>Symbiodiniaceae</taxon>
        <taxon>Durusdinium</taxon>
    </lineage>
</organism>
<feature type="non-terminal residue" evidence="1">
    <location>
        <position position="541"/>
    </location>
</feature>
<comment type="caution">
    <text evidence="1">The sequence shown here is derived from an EMBL/GenBank/DDBJ whole genome shotgun (WGS) entry which is preliminary data.</text>
</comment>
<keyword evidence="2" id="KW-1185">Reference proteome</keyword>
<protein>
    <submittedName>
        <fullName evidence="1">PARP-type domain-containing protein</fullName>
    </submittedName>
</protein>
<gene>
    <name evidence="1" type="ORF">SCF082_LOCUS18884</name>
</gene>
<accession>A0ABP0KUM0</accession>
<reference evidence="1 2" key="1">
    <citation type="submission" date="2024-02" db="EMBL/GenBank/DDBJ databases">
        <authorList>
            <person name="Chen Y."/>
            <person name="Shah S."/>
            <person name="Dougan E. K."/>
            <person name="Thang M."/>
            <person name="Chan C."/>
        </authorList>
    </citation>
    <scope>NUCLEOTIDE SEQUENCE [LARGE SCALE GENOMIC DNA]</scope>
</reference>
<dbReference type="Proteomes" id="UP001642464">
    <property type="component" value="Unassembled WGS sequence"/>
</dbReference>
<feature type="non-terminal residue" evidence="1">
    <location>
        <position position="1"/>
    </location>
</feature>